<accession>A0A1I7C4W4</accession>
<dbReference type="PANTHER" id="PTHR44147">
    <property type="entry name" value="DEHYDROGENASE/REDUCTASE SDR FAMILY MEMBER 1"/>
    <property type="match status" value="1"/>
</dbReference>
<dbReference type="Gene3D" id="3.40.50.1820">
    <property type="entry name" value="alpha/beta hydrolase"/>
    <property type="match status" value="1"/>
</dbReference>
<dbReference type="EMBL" id="FPAT01000014">
    <property type="protein sequence ID" value="SFT94446.1"/>
    <property type="molecule type" value="Genomic_DNA"/>
</dbReference>
<dbReference type="InterPro" id="IPR036291">
    <property type="entry name" value="NAD(P)-bd_dom_sf"/>
</dbReference>
<dbReference type="GO" id="GO:0016787">
    <property type="term" value="F:hydrolase activity"/>
    <property type="evidence" value="ECO:0007669"/>
    <property type="project" value="UniProtKB-KW"/>
</dbReference>
<organism evidence="2 3">
    <name type="scientific">Actinopolyspora righensis</name>
    <dbReference type="NCBI Taxonomy" id="995060"/>
    <lineage>
        <taxon>Bacteria</taxon>
        <taxon>Bacillati</taxon>
        <taxon>Actinomycetota</taxon>
        <taxon>Actinomycetes</taxon>
        <taxon>Actinopolysporales</taxon>
        <taxon>Actinopolysporaceae</taxon>
        <taxon>Actinopolyspora</taxon>
        <taxon>Actinopolyspora alba group</taxon>
    </lineage>
</organism>
<evidence type="ECO:0000259" key="1">
    <source>
        <dbReference type="Pfam" id="PF00561"/>
    </source>
</evidence>
<dbReference type="PRINTS" id="PR00111">
    <property type="entry name" value="ABHYDROLASE"/>
</dbReference>
<keyword evidence="2" id="KW-0378">Hydrolase</keyword>
<dbReference type="Pfam" id="PF00106">
    <property type="entry name" value="adh_short"/>
    <property type="match status" value="1"/>
</dbReference>
<dbReference type="STRING" id="995060.SAMN04487904_114100"/>
<feature type="domain" description="AB hydrolase-1" evidence="1">
    <location>
        <begin position="180"/>
        <end position="253"/>
    </location>
</feature>
<evidence type="ECO:0000313" key="3">
    <source>
        <dbReference type="Proteomes" id="UP000199165"/>
    </source>
</evidence>
<dbReference type="RefSeq" id="WP_245780341.1">
    <property type="nucleotide sequence ID" value="NZ_FPAT01000014.1"/>
</dbReference>
<dbReference type="Proteomes" id="UP000199165">
    <property type="component" value="Unassembled WGS sequence"/>
</dbReference>
<dbReference type="InterPro" id="IPR029058">
    <property type="entry name" value="AB_hydrolase_fold"/>
</dbReference>
<keyword evidence="3" id="KW-1185">Reference proteome</keyword>
<gene>
    <name evidence="2" type="ORF">SAMN04487904_114100</name>
</gene>
<dbReference type="InterPro" id="IPR002347">
    <property type="entry name" value="SDR_fam"/>
</dbReference>
<sequence>MPTATVNIRPARMHDAHVLGEIHVASWRVAYAGLLPVESLERLSVTDRRRIWSERLRARPDGVTALVAGATRSAGRAIAVELGTAGATVYVTGRSTRERRSEYDRPETIEETAELVTRSGGHGIAVQVDHLDERQVRALTERIDREYGRLDVLVNDVWGGEKLFEWNTTLWQQSFLYTELGYRVVAFSRPGYGRTAVGDLTAAEFVPAVAEACAGVGITAATATVGMSFGGLQAVHVASRLPHLAPRLVLHSCAPSSLPYPDGLAEHLVAPLAFAPGHNGSPGALCAF</sequence>
<protein>
    <submittedName>
        <fullName evidence="2">Alpha/beta hydrolase family protein</fullName>
    </submittedName>
</protein>
<name>A0A1I7C4W4_9ACTN</name>
<evidence type="ECO:0000313" key="2">
    <source>
        <dbReference type="EMBL" id="SFT94446.1"/>
    </source>
</evidence>
<dbReference type="Pfam" id="PF00561">
    <property type="entry name" value="Abhydrolase_1"/>
    <property type="match status" value="1"/>
</dbReference>
<dbReference type="PANTHER" id="PTHR44147:SF2">
    <property type="entry name" value="DEHYDROGENASE_REDUCTASE SDR FAMILY MEMBER 1"/>
    <property type="match status" value="1"/>
</dbReference>
<reference evidence="3" key="1">
    <citation type="submission" date="2016-10" db="EMBL/GenBank/DDBJ databases">
        <authorList>
            <person name="Varghese N."/>
            <person name="Submissions S."/>
        </authorList>
    </citation>
    <scope>NUCLEOTIDE SEQUENCE [LARGE SCALE GENOMIC DNA]</scope>
    <source>
        <strain evidence="3">DSM 45501</strain>
    </source>
</reference>
<dbReference type="InterPro" id="IPR000073">
    <property type="entry name" value="AB_hydrolase_1"/>
</dbReference>
<dbReference type="AlphaFoldDB" id="A0A1I7C4W4"/>
<dbReference type="Gene3D" id="3.40.50.720">
    <property type="entry name" value="NAD(P)-binding Rossmann-like Domain"/>
    <property type="match status" value="1"/>
</dbReference>
<dbReference type="SUPFAM" id="SSF53474">
    <property type="entry name" value="alpha/beta-Hydrolases"/>
    <property type="match status" value="1"/>
</dbReference>
<proteinExistence type="predicted"/>
<dbReference type="SUPFAM" id="SSF51735">
    <property type="entry name" value="NAD(P)-binding Rossmann-fold domains"/>
    <property type="match status" value="1"/>
</dbReference>